<proteinExistence type="predicted"/>
<organism evidence="1 2">
    <name type="scientific">Methylomonas albis</name>
    <dbReference type="NCBI Taxonomy" id="1854563"/>
    <lineage>
        <taxon>Bacteria</taxon>
        <taxon>Pseudomonadati</taxon>
        <taxon>Pseudomonadota</taxon>
        <taxon>Gammaproteobacteria</taxon>
        <taxon>Methylococcales</taxon>
        <taxon>Methylococcaceae</taxon>
        <taxon>Methylomonas</taxon>
    </lineage>
</organism>
<name>A0ABR9CXT2_9GAMM</name>
<evidence type="ECO:0000313" key="1">
    <source>
        <dbReference type="EMBL" id="MBD9354789.1"/>
    </source>
</evidence>
<comment type="caution">
    <text evidence="1">The sequence shown here is derived from an EMBL/GenBank/DDBJ whole genome shotgun (WGS) entry which is preliminary data.</text>
</comment>
<sequence>MDEEFLSKIKGNKNTLVIHSDAGACAAAAIMGNIAARGQEEGSYFRLSDDFIPTIDDFASREFDANIAIDQIDADFKNDWVGYLRTTGLPVCDLKYKDNRTPEDNTMRFLNANNRRIPAMKPRMVHESRELLVPHEYKLDYEKLVALIKAGGDLKPYLSRDILKKRQRDKNDLLLNSWGIQHLHFRTEGTDQLLFCVIAESDVFVIQTLSHNEKYLWVNTGLVEILHRNWPTLIFRAKHNGLRPESVSAAKRHSLRCYNANFPVTVDDGTVYLPLAQGTLASGDSMEDWINRRKIFSELEHYQNIVVQNALAIRMALNMPASQKLVVRMAFDNRVCCFYEPTMATRIGGLVLQFVGP</sequence>
<accession>A0ABR9CXT2</accession>
<dbReference type="RefSeq" id="WP_192372968.1">
    <property type="nucleotide sequence ID" value="NZ_CAJHIV010000001.1"/>
</dbReference>
<protein>
    <submittedName>
        <fullName evidence="1">Uncharacterized protein</fullName>
    </submittedName>
</protein>
<gene>
    <name evidence="1" type="ORF">IE877_02615</name>
</gene>
<evidence type="ECO:0000313" key="2">
    <source>
        <dbReference type="Proteomes" id="UP000652176"/>
    </source>
</evidence>
<keyword evidence="2" id="KW-1185">Reference proteome</keyword>
<dbReference type="Proteomes" id="UP000652176">
    <property type="component" value="Unassembled WGS sequence"/>
</dbReference>
<dbReference type="EMBL" id="JACXSS010000001">
    <property type="protein sequence ID" value="MBD9354789.1"/>
    <property type="molecule type" value="Genomic_DNA"/>
</dbReference>
<reference evidence="1 2" key="1">
    <citation type="submission" date="2020-09" db="EMBL/GenBank/DDBJ databases">
        <title>Methylomonas albis sp. nov. and Methylomonas fluvii sp. nov.: Two cold-adapted methanotrophs from the River Elbe and an amended description of Methylovulum psychrotolerans strain Eb1.</title>
        <authorList>
            <person name="Bussmann I.K."/>
            <person name="Klings K.-W."/>
            <person name="Warnstedt J."/>
            <person name="Hoppert M."/>
            <person name="Saborowski A."/>
            <person name="Horn F."/>
            <person name="Liebner S."/>
        </authorList>
    </citation>
    <scope>NUCLEOTIDE SEQUENCE [LARGE SCALE GENOMIC DNA]</scope>
    <source>
        <strain evidence="1 2">EbA</strain>
    </source>
</reference>